<keyword evidence="1" id="KW-1133">Transmembrane helix</keyword>
<evidence type="ECO:0000313" key="2">
    <source>
        <dbReference type="EMBL" id="PAN07084.1"/>
    </source>
</evidence>
<organism evidence="2">
    <name type="scientific">Panicum hallii</name>
    <dbReference type="NCBI Taxonomy" id="206008"/>
    <lineage>
        <taxon>Eukaryota</taxon>
        <taxon>Viridiplantae</taxon>
        <taxon>Streptophyta</taxon>
        <taxon>Embryophyta</taxon>
        <taxon>Tracheophyta</taxon>
        <taxon>Spermatophyta</taxon>
        <taxon>Magnoliopsida</taxon>
        <taxon>Liliopsida</taxon>
        <taxon>Poales</taxon>
        <taxon>Poaceae</taxon>
        <taxon>PACMAD clade</taxon>
        <taxon>Panicoideae</taxon>
        <taxon>Panicodae</taxon>
        <taxon>Paniceae</taxon>
        <taxon>Panicinae</taxon>
        <taxon>Panicum</taxon>
        <taxon>Panicum sect. Panicum</taxon>
    </lineage>
</organism>
<dbReference type="EMBL" id="CM008046">
    <property type="protein sequence ID" value="PAN07084.1"/>
    <property type="molecule type" value="Genomic_DNA"/>
</dbReference>
<keyword evidence="1" id="KW-0812">Transmembrane</keyword>
<dbReference type="Gramene" id="PAN07084">
    <property type="protein sequence ID" value="PAN07084"/>
    <property type="gene ID" value="PAHAL_1G309700"/>
</dbReference>
<evidence type="ECO:0000256" key="1">
    <source>
        <dbReference type="SAM" id="Phobius"/>
    </source>
</evidence>
<protein>
    <recommendedName>
        <fullName evidence="3">Late embryogenesis abundant protein LEA-2 subgroup domain-containing protein</fullName>
    </recommendedName>
</protein>
<feature type="transmembrane region" description="Helical" evidence="1">
    <location>
        <begin position="32"/>
        <end position="53"/>
    </location>
</feature>
<evidence type="ECO:0008006" key="3">
    <source>
        <dbReference type="Google" id="ProtNLM"/>
    </source>
</evidence>
<reference evidence="2" key="1">
    <citation type="submission" date="2018-04" db="EMBL/GenBank/DDBJ databases">
        <title>WGS assembly of Panicum hallii.</title>
        <authorList>
            <person name="Lovell J."/>
            <person name="Jenkins J."/>
            <person name="Lowry D."/>
            <person name="Mamidi S."/>
            <person name="Sreedasyam A."/>
            <person name="Weng X."/>
            <person name="Barry K."/>
            <person name="Bonette J."/>
            <person name="Campitelli B."/>
            <person name="Daum C."/>
            <person name="Gordon S."/>
            <person name="Gould B."/>
            <person name="Lipzen A."/>
            <person name="Macqueen A."/>
            <person name="Palacio-Mejia J."/>
            <person name="Plott C."/>
            <person name="Shakirov E."/>
            <person name="Shu S."/>
            <person name="Yoshinaga Y."/>
            <person name="Zane M."/>
            <person name="Rokhsar D."/>
            <person name="Grimwood J."/>
            <person name="Schmutz J."/>
            <person name="Juenger T."/>
        </authorList>
    </citation>
    <scope>NUCLEOTIDE SEQUENCE [LARGE SCALE GENOMIC DNA]</scope>
    <source>
        <strain evidence="2">FIL2</strain>
    </source>
</reference>
<accession>A0A2S3GR37</accession>
<dbReference type="Proteomes" id="UP000243499">
    <property type="component" value="Chromosome 1"/>
</dbReference>
<sequence length="212" mass="22529">MGVFRAQAEPYDDERRCCCGCWRHVRKHKCCWFLFVLWAVVGGFAIGALAWIAHDAKEPRYSAAIASVSGLDPARDLGRATLDPEFNLTLRIASRSHMRGACVDVGAALDVSYPASGSRAPRHRTSSPAMAAPVVAWGTSVRVPGFVLDGLAGDMRRGAAAFDVTLTVPSVQDSRQGKLVRCLARRVGDAGALLDPCAVIDVTAVAVPQPGA</sequence>
<dbReference type="AlphaFoldDB" id="A0A2S3GR37"/>
<dbReference type="PANTHER" id="PTHR33994">
    <property type="entry name" value="OS04G0515000 PROTEIN"/>
    <property type="match status" value="1"/>
</dbReference>
<keyword evidence="1" id="KW-0472">Membrane</keyword>
<proteinExistence type="predicted"/>
<dbReference type="PANTHER" id="PTHR33994:SF25">
    <property type="entry name" value="OS02G0619200 PROTEIN"/>
    <property type="match status" value="1"/>
</dbReference>
<name>A0A2S3GR37_9POAL</name>
<gene>
    <name evidence="2" type="ORF">PAHAL_1G309700</name>
</gene>